<sequence length="152" mass="16885">MAPDPQAALMQEGDRLAQHLAQTLRIQNGDQERVLLLGRSIAVNLIQSLIPTIEQITRHAGKPLHAVLTTDERGRAIVQTVTPDGEIRARLPAEDLLEDLLYTRGRLHPVVQAHLQDALTGSEHHATRALADALRSKVVLEALRRTLTRLMR</sequence>
<dbReference type="Proteomes" id="UP000077363">
    <property type="component" value="Chromosome"/>
</dbReference>
<keyword evidence="2" id="KW-1185">Reference proteome</keyword>
<evidence type="ECO:0000313" key="1">
    <source>
        <dbReference type="EMBL" id="ANE43446.1"/>
    </source>
</evidence>
<gene>
    <name evidence="1" type="ORF">SU48_06335</name>
</gene>
<dbReference type="PATRIC" id="fig|1182568.3.peg.1318"/>
<dbReference type="RefSeq" id="WP_064014514.1">
    <property type="nucleotide sequence ID" value="NZ_CP011387.1"/>
</dbReference>
<dbReference type="AlphaFoldDB" id="A0A172T930"/>
<accession>A0A172T930</accession>
<dbReference type="KEGG" id="dpu:SU48_06335"/>
<evidence type="ECO:0000313" key="2">
    <source>
        <dbReference type="Proteomes" id="UP000077363"/>
    </source>
</evidence>
<dbReference type="EMBL" id="CP011387">
    <property type="protein sequence ID" value="ANE43446.1"/>
    <property type="molecule type" value="Genomic_DNA"/>
</dbReference>
<name>A0A172T930_9DEIO</name>
<dbReference type="OrthoDB" id="68132at2"/>
<reference evidence="1 2" key="1">
    <citation type="submission" date="2015-01" db="EMBL/GenBank/DDBJ databases">
        <title>Deinococcus puniceus/DY1/ whole genome sequencing.</title>
        <authorList>
            <person name="Kim M.K."/>
            <person name="Srinivasan S."/>
            <person name="Lee J.-J."/>
        </authorList>
    </citation>
    <scope>NUCLEOTIDE SEQUENCE [LARGE SCALE GENOMIC DNA]</scope>
    <source>
        <strain evidence="1 2">DY1</strain>
    </source>
</reference>
<organism evidence="1 2">
    <name type="scientific">Deinococcus puniceus</name>
    <dbReference type="NCBI Taxonomy" id="1182568"/>
    <lineage>
        <taxon>Bacteria</taxon>
        <taxon>Thermotogati</taxon>
        <taxon>Deinococcota</taxon>
        <taxon>Deinococci</taxon>
        <taxon>Deinococcales</taxon>
        <taxon>Deinococcaceae</taxon>
        <taxon>Deinococcus</taxon>
    </lineage>
</organism>
<protein>
    <submittedName>
        <fullName evidence="1">Uncharacterized protein</fullName>
    </submittedName>
</protein>
<proteinExistence type="predicted"/>